<sequence>MKTGRPACLREREAGIRKRNLPLAFRIRASMAAYPFKISASPRLRANRKSLRPRGTWVDDLFTPVAAPRPDMLTVSFESWEGPLDLLLALARTQKVDLREISILALTEQYLAYIDGARQLKLELAADYLVMAAWLAYLKSALLLPREAQPEPSPEELALRLQVRLQRLHAMREAGARLMARDRIGRDVFVRAKPEGLRLFRKAKWDANLFDILQAYGQARARTQPAIHRVAVRPVMTLDEAIQRVGALVGAALDWTRIESFLPGGMDGPMAKSALASSFVAALELARQGRLDIRQEGIFEPIFLRAAIPAEEKERLL</sequence>
<dbReference type="Proteomes" id="UP000316624">
    <property type="component" value="Unassembled WGS sequence"/>
</dbReference>
<comment type="caution">
    <text evidence="2">The sequence shown here is derived from an EMBL/GenBank/DDBJ whole genome shotgun (WGS) entry which is preliminary data.</text>
</comment>
<keyword evidence="3" id="KW-1185">Reference proteome</keyword>
<gene>
    <name evidence="2" type="ORF">IQ35_01330</name>
</gene>
<proteinExistence type="predicted"/>
<dbReference type="AlphaFoldDB" id="A0A562KI34"/>
<organism evidence="2 3">
    <name type="scientific">Sphingobium wenxiniae (strain DSM 21828 / CGMCC 1.7748 / JZ-1)</name>
    <dbReference type="NCBI Taxonomy" id="595605"/>
    <lineage>
        <taxon>Bacteria</taxon>
        <taxon>Pseudomonadati</taxon>
        <taxon>Pseudomonadota</taxon>
        <taxon>Alphaproteobacteria</taxon>
        <taxon>Sphingomonadales</taxon>
        <taxon>Sphingomonadaceae</taxon>
        <taxon>Sphingobium</taxon>
    </lineage>
</organism>
<evidence type="ECO:0000256" key="1">
    <source>
        <dbReference type="ARBA" id="ARBA00044777"/>
    </source>
</evidence>
<evidence type="ECO:0000313" key="2">
    <source>
        <dbReference type="EMBL" id="TWH95078.1"/>
    </source>
</evidence>
<evidence type="ECO:0000313" key="3">
    <source>
        <dbReference type="Proteomes" id="UP000316624"/>
    </source>
</evidence>
<protein>
    <recommendedName>
        <fullName evidence="1">Segregation and condensation protein A</fullName>
    </recommendedName>
</protein>
<dbReference type="InterPro" id="IPR003768">
    <property type="entry name" value="ScpA"/>
</dbReference>
<dbReference type="Pfam" id="PF02616">
    <property type="entry name" value="SMC_ScpA"/>
    <property type="match status" value="1"/>
</dbReference>
<dbReference type="Gene3D" id="6.10.250.2410">
    <property type="match status" value="1"/>
</dbReference>
<dbReference type="PANTHER" id="PTHR33969">
    <property type="entry name" value="SEGREGATION AND CONDENSATION PROTEIN A"/>
    <property type="match status" value="1"/>
</dbReference>
<accession>A0A562KI34</accession>
<name>A0A562KI34_SPHWJ</name>
<dbReference type="PANTHER" id="PTHR33969:SF2">
    <property type="entry name" value="SEGREGATION AND CONDENSATION PROTEIN A"/>
    <property type="match status" value="1"/>
</dbReference>
<reference evidence="2 3" key="1">
    <citation type="journal article" date="2015" name="Stand. Genomic Sci.">
        <title>Genomic Encyclopedia of Bacterial and Archaeal Type Strains, Phase III: the genomes of soil and plant-associated and newly described type strains.</title>
        <authorList>
            <person name="Whitman W.B."/>
            <person name="Woyke T."/>
            <person name="Klenk H.P."/>
            <person name="Zhou Y."/>
            <person name="Lilburn T.G."/>
            <person name="Beck B.J."/>
            <person name="De Vos P."/>
            <person name="Vandamme P."/>
            <person name="Eisen J.A."/>
            <person name="Garrity G."/>
            <person name="Hugenholtz P."/>
            <person name="Kyrpides N.C."/>
        </authorList>
    </citation>
    <scope>NUCLEOTIDE SEQUENCE [LARGE SCALE GENOMIC DNA]</scope>
    <source>
        <strain evidence="2 3">CGMCC 1.7748</strain>
    </source>
</reference>
<dbReference type="EMBL" id="VLKK01000004">
    <property type="protein sequence ID" value="TWH95078.1"/>
    <property type="molecule type" value="Genomic_DNA"/>
</dbReference>